<evidence type="ECO:0000256" key="5">
    <source>
        <dbReference type="ARBA" id="ARBA00022723"/>
    </source>
</evidence>
<dbReference type="GO" id="GO:0046872">
    <property type="term" value="F:metal ion binding"/>
    <property type="evidence" value="ECO:0007669"/>
    <property type="project" value="UniProtKB-KW"/>
</dbReference>
<evidence type="ECO:0000313" key="15">
    <source>
        <dbReference type="Proteomes" id="UP000274922"/>
    </source>
</evidence>
<evidence type="ECO:0000256" key="11">
    <source>
        <dbReference type="ARBA" id="ARBA00023136"/>
    </source>
</evidence>
<keyword evidence="10" id="KW-0496">Mitochondrion</keyword>
<keyword evidence="11 12" id="KW-0472">Membrane</keyword>
<comment type="similarity">
    <text evidence="2 13">Belongs to the mitochondrial carrier (TC 2.A.29) family.</text>
</comment>
<evidence type="ECO:0000256" key="4">
    <source>
        <dbReference type="ARBA" id="ARBA00022692"/>
    </source>
</evidence>
<dbReference type="OrthoDB" id="270584at2759"/>
<protein>
    <recommendedName>
        <fullName evidence="16">Mitochondrial carrier</fullName>
    </recommendedName>
</protein>
<keyword evidence="3 13" id="KW-0813">Transport</keyword>
<feature type="repeat" description="Solcar" evidence="12">
    <location>
        <begin position="115"/>
        <end position="207"/>
    </location>
</feature>
<dbReference type="GO" id="GO:0055085">
    <property type="term" value="P:transmembrane transport"/>
    <property type="evidence" value="ECO:0007669"/>
    <property type="project" value="InterPro"/>
</dbReference>
<feature type="repeat" description="Solcar" evidence="12">
    <location>
        <begin position="15"/>
        <end position="102"/>
    </location>
</feature>
<proteinExistence type="inferred from homology"/>
<dbReference type="GO" id="GO:0005743">
    <property type="term" value="C:mitochondrial inner membrane"/>
    <property type="evidence" value="ECO:0007669"/>
    <property type="project" value="UniProtKB-SubCell"/>
</dbReference>
<dbReference type="EMBL" id="ML014214">
    <property type="protein sequence ID" value="RKP00459.1"/>
    <property type="molecule type" value="Genomic_DNA"/>
</dbReference>
<evidence type="ECO:0000256" key="8">
    <source>
        <dbReference type="ARBA" id="ARBA00022837"/>
    </source>
</evidence>
<dbReference type="AlphaFoldDB" id="A0A4V1IUG3"/>
<evidence type="ECO:0000256" key="2">
    <source>
        <dbReference type="ARBA" id="ARBA00006375"/>
    </source>
</evidence>
<dbReference type="PROSITE" id="PS50920">
    <property type="entry name" value="SOLCAR"/>
    <property type="match status" value="3"/>
</dbReference>
<keyword evidence="7" id="KW-0999">Mitochondrion inner membrane</keyword>
<evidence type="ECO:0000256" key="12">
    <source>
        <dbReference type="PROSITE-ProRule" id="PRU00282"/>
    </source>
</evidence>
<dbReference type="InterPro" id="IPR018108">
    <property type="entry name" value="MCP_transmembrane"/>
</dbReference>
<dbReference type="PANTHER" id="PTHR24089">
    <property type="entry name" value="SOLUTE CARRIER FAMILY 25"/>
    <property type="match status" value="1"/>
</dbReference>
<dbReference type="InterPro" id="IPR023395">
    <property type="entry name" value="MCP_dom_sf"/>
</dbReference>
<dbReference type="FunFam" id="1.50.40.10:FF:000016">
    <property type="entry name" value="Solute carrier family 25 member 23"/>
    <property type="match status" value="1"/>
</dbReference>
<dbReference type="Pfam" id="PF00153">
    <property type="entry name" value="Mito_carr"/>
    <property type="match status" value="3"/>
</dbReference>
<feature type="repeat" description="Solcar" evidence="12">
    <location>
        <begin position="213"/>
        <end position="302"/>
    </location>
</feature>
<evidence type="ECO:0000256" key="6">
    <source>
        <dbReference type="ARBA" id="ARBA00022737"/>
    </source>
</evidence>
<dbReference type="Proteomes" id="UP000274922">
    <property type="component" value="Unassembled WGS sequence"/>
</dbReference>
<evidence type="ECO:0000313" key="14">
    <source>
        <dbReference type="EMBL" id="RKP00459.1"/>
    </source>
</evidence>
<name>A0A4V1IUG3_9FUNG</name>
<gene>
    <name evidence="14" type="ORF">CXG81DRAFT_13190</name>
</gene>
<reference evidence="15" key="1">
    <citation type="journal article" date="2018" name="Nat. Microbiol.">
        <title>Leveraging single-cell genomics to expand the fungal tree of life.</title>
        <authorList>
            <person name="Ahrendt S.R."/>
            <person name="Quandt C.A."/>
            <person name="Ciobanu D."/>
            <person name="Clum A."/>
            <person name="Salamov A."/>
            <person name="Andreopoulos B."/>
            <person name="Cheng J.F."/>
            <person name="Woyke T."/>
            <person name="Pelin A."/>
            <person name="Henrissat B."/>
            <person name="Reynolds N.K."/>
            <person name="Benny G.L."/>
            <person name="Smith M.E."/>
            <person name="James T.Y."/>
            <person name="Grigoriev I.V."/>
        </authorList>
    </citation>
    <scope>NUCLEOTIDE SEQUENCE [LARGE SCALE GENOMIC DNA]</scope>
    <source>
        <strain evidence="15">ATCC 52028</strain>
    </source>
</reference>
<evidence type="ECO:0000256" key="7">
    <source>
        <dbReference type="ARBA" id="ARBA00022792"/>
    </source>
</evidence>
<evidence type="ECO:0000256" key="9">
    <source>
        <dbReference type="ARBA" id="ARBA00022989"/>
    </source>
</evidence>
<dbReference type="STRING" id="1555241.A0A4V1IUG3"/>
<keyword evidence="15" id="KW-1185">Reference proteome</keyword>
<accession>A0A4V1IUG3</accession>
<evidence type="ECO:0000256" key="3">
    <source>
        <dbReference type="ARBA" id="ARBA00022448"/>
    </source>
</evidence>
<sequence length="309" mass="34601">MTDEPEAPSHPFWESETLRHLVSGGVAGAVSRTVVSPLERMKILFQVQATGIPQYSGVVSTLGKIYRQEGLIGYFRGNGMNVLRIVPYSAVQFATYEWAKKWIQAQQCHGVERDLDTAERLLAGGLAGATSVSVTYPIDLVRTRLSMHQAGYVDPRIPHATAWEIAKGVWRYEHQWRGLYRGLIPTVLGIAPYVAINFSAYEKPQAVWVSPERTVLLRLGCGALAATVAQTVTYPLEFLRRRMQVTGMPGCEYKYDGAWHAIRTVVRDETWRGLYKGMLPNYLKVVPATAVSFLTYEFCKGLLGIHEYS</sequence>
<dbReference type="Gene3D" id="1.50.40.10">
    <property type="entry name" value="Mitochondrial carrier domain"/>
    <property type="match status" value="1"/>
</dbReference>
<evidence type="ECO:0000256" key="10">
    <source>
        <dbReference type="ARBA" id="ARBA00023128"/>
    </source>
</evidence>
<dbReference type="InterPro" id="IPR002067">
    <property type="entry name" value="MCP"/>
</dbReference>
<keyword evidence="6" id="KW-0677">Repeat</keyword>
<keyword evidence="8" id="KW-0106">Calcium</keyword>
<keyword evidence="9" id="KW-1133">Transmembrane helix</keyword>
<keyword evidence="5" id="KW-0479">Metal-binding</keyword>
<evidence type="ECO:0008006" key="16">
    <source>
        <dbReference type="Google" id="ProtNLM"/>
    </source>
</evidence>
<evidence type="ECO:0000256" key="1">
    <source>
        <dbReference type="ARBA" id="ARBA00004448"/>
    </source>
</evidence>
<evidence type="ECO:0000256" key="13">
    <source>
        <dbReference type="RuleBase" id="RU000488"/>
    </source>
</evidence>
<keyword evidence="4 12" id="KW-0812">Transmembrane</keyword>
<dbReference type="PRINTS" id="PR00926">
    <property type="entry name" value="MITOCARRIER"/>
</dbReference>
<organism evidence="14 15">
    <name type="scientific">Caulochytrium protostelioides</name>
    <dbReference type="NCBI Taxonomy" id="1555241"/>
    <lineage>
        <taxon>Eukaryota</taxon>
        <taxon>Fungi</taxon>
        <taxon>Fungi incertae sedis</taxon>
        <taxon>Chytridiomycota</taxon>
        <taxon>Chytridiomycota incertae sedis</taxon>
        <taxon>Chytridiomycetes</taxon>
        <taxon>Caulochytriales</taxon>
        <taxon>Caulochytriaceae</taxon>
        <taxon>Caulochytrium</taxon>
    </lineage>
</organism>
<dbReference type="SUPFAM" id="SSF103506">
    <property type="entry name" value="Mitochondrial carrier"/>
    <property type="match status" value="1"/>
</dbReference>
<comment type="subcellular location">
    <subcellularLocation>
        <location evidence="1">Mitochondrion inner membrane</location>
        <topology evidence="1">Multi-pass membrane protein</topology>
    </subcellularLocation>
</comment>